<comment type="caution">
    <text evidence="13">The sequence shown here is derived from an EMBL/GenBank/DDBJ whole genome shotgun (WGS) entry which is preliminary data.</text>
</comment>
<evidence type="ECO:0000256" key="9">
    <source>
        <dbReference type="ARBA" id="ARBA00023288"/>
    </source>
</evidence>
<dbReference type="EMBL" id="JAEUBG010002360">
    <property type="protein sequence ID" value="KAH3684682.1"/>
    <property type="molecule type" value="Genomic_DNA"/>
</dbReference>
<accession>A0A9P8Q642</accession>
<feature type="compositionally biased region" description="Low complexity" evidence="12">
    <location>
        <begin position="223"/>
        <end position="272"/>
    </location>
</feature>
<gene>
    <name evidence="13" type="ORF">WICPIJ_004347</name>
</gene>
<dbReference type="GO" id="GO:0007165">
    <property type="term" value="P:signal transduction"/>
    <property type="evidence" value="ECO:0007669"/>
    <property type="project" value="InterPro"/>
</dbReference>
<comment type="similarity">
    <text evidence="2">Belongs to the small GTPase superfamily. Ras family.</text>
</comment>
<dbReference type="PANTHER" id="PTHR24070">
    <property type="entry name" value="RAS, DI-RAS, AND RHEB FAMILY MEMBERS OF SMALL GTPASE SUPERFAMILY"/>
    <property type="match status" value="1"/>
</dbReference>
<organism evidence="13 14">
    <name type="scientific">Wickerhamomyces pijperi</name>
    <name type="common">Yeast</name>
    <name type="synonym">Pichia pijperi</name>
    <dbReference type="NCBI Taxonomy" id="599730"/>
    <lineage>
        <taxon>Eukaryota</taxon>
        <taxon>Fungi</taxon>
        <taxon>Dikarya</taxon>
        <taxon>Ascomycota</taxon>
        <taxon>Saccharomycotina</taxon>
        <taxon>Saccharomycetes</taxon>
        <taxon>Phaffomycetales</taxon>
        <taxon>Wickerhamomycetaceae</taxon>
        <taxon>Wickerhamomyces</taxon>
    </lineage>
</organism>
<dbReference type="AlphaFoldDB" id="A0A9P8Q642"/>
<evidence type="ECO:0000256" key="2">
    <source>
        <dbReference type="ARBA" id="ARBA00008344"/>
    </source>
</evidence>
<dbReference type="PROSITE" id="PS51421">
    <property type="entry name" value="RAS"/>
    <property type="match status" value="1"/>
</dbReference>
<dbReference type="Proteomes" id="UP000774326">
    <property type="component" value="Unassembled WGS sequence"/>
</dbReference>
<dbReference type="SMART" id="SM00173">
    <property type="entry name" value="RAS"/>
    <property type="match status" value="1"/>
</dbReference>
<dbReference type="GO" id="GO:0003924">
    <property type="term" value="F:GTPase activity"/>
    <property type="evidence" value="ECO:0007669"/>
    <property type="project" value="InterPro"/>
</dbReference>
<sequence length="291" mass="32700">MCFVKLSNSYFTSSSSIYLDTNIPIFFQQPNHTVKEYKLVVVGGGGVGKSALTIQFIQSHFVDEYDPTIEDSYRKQVAIDNEVALLDILDTAGQEEYSAMREQYMRTGEGFLLVYSVTERESFNELLTFYQQILRVKDTDSVPLLLVGNKSDLDEERSISFEEGEKLARQFNCEFLETSAKQGINVDRAFHDLVRNIRKRTEVELNPEQQPQSTLTKVNSDSNMTTLNTNRNTNNQQSAQLNSNNTNTANNNSNNQASNTANNQSSSSAQRQARNDGSQQKESGGGCCMIM</sequence>
<dbReference type="InterPro" id="IPR020849">
    <property type="entry name" value="Small_GTPase_Ras-type"/>
</dbReference>
<evidence type="ECO:0008006" key="15">
    <source>
        <dbReference type="Google" id="ProtNLM"/>
    </source>
</evidence>
<dbReference type="PRINTS" id="PR00449">
    <property type="entry name" value="RASTRNSFRMNG"/>
</dbReference>
<keyword evidence="3" id="KW-1003">Cell membrane</keyword>
<dbReference type="GO" id="GO:0005886">
    <property type="term" value="C:plasma membrane"/>
    <property type="evidence" value="ECO:0007669"/>
    <property type="project" value="UniProtKB-SubCell"/>
</dbReference>
<dbReference type="NCBIfam" id="TIGR00231">
    <property type="entry name" value="small_GTP"/>
    <property type="match status" value="1"/>
</dbReference>
<evidence type="ECO:0000256" key="6">
    <source>
        <dbReference type="ARBA" id="ARBA00023134"/>
    </source>
</evidence>
<evidence type="ECO:0000256" key="8">
    <source>
        <dbReference type="ARBA" id="ARBA00023139"/>
    </source>
</evidence>
<comment type="function">
    <text evidence="11">The S.cerevisiae Ras proteins modulate the activity of the adenylate cyclase catalytic subunit and therefore affect the biosynthesis of cyclic-AMP.</text>
</comment>
<evidence type="ECO:0000256" key="11">
    <source>
        <dbReference type="ARBA" id="ARBA00059851"/>
    </source>
</evidence>
<dbReference type="PROSITE" id="PS51419">
    <property type="entry name" value="RAB"/>
    <property type="match status" value="1"/>
</dbReference>
<keyword evidence="4" id="KW-0488">Methylation</keyword>
<evidence type="ECO:0000256" key="1">
    <source>
        <dbReference type="ARBA" id="ARBA00004193"/>
    </source>
</evidence>
<keyword evidence="10" id="KW-0636">Prenylation</keyword>
<dbReference type="InterPro" id="IPR005225">
    <property type="entry name" value="Small_GTP-bd"/>
</dbReference>
<name>A0A9P8Q642_WICPI</name>
<evidence type="ECO:0000256" key="10">
    <source>
        <dbReference type="ARBA" id="ARBA00023289"/>
    </source>
</evidence>
<dbReference type="SMART" id="SM00176">
    <property type="entry name" value="RAN"/>
    <property type="match status" value="1"/>
</dbReference>
<keyword evidence="8" id="KW-0564">Palmitate</keyword>
<keyword evidence="5" id="KW-0547">Nucleotide-binding</keyword>
<dbReference type="InterPro" id="IPR001806">
    <property type="entry name" value="Small_GTPase"/>
</dbReference>
<dbReference type="Gene3D" id="3.40.50.300">
    <property type="entry name" value="P-loop containing nucleotide triphosphate hydrolases"/>
    <property type="match status" value="1"/>
</dbReference>
<evidence type="ECO:0000256" key="4">
    <source>
        <dbReference type="ARBA" id="ARBA00022481"/>
    </source>
</evidence>
<dbReference type="SMART" id="SM00175">
    <property type="entry name" value="RAB"/>
    <property type="match status" value="1"/>
</dbReference>
<evidence type="ECO:0000256" key="7">
    <source>
        <dbReference type="ARBA" id="ARBA00023136"/>
    </source>
</evidence>
<keyword evidence="9" id="KW-0449">Lipoprotein</keyword>
<dbReference type="SMART" id="SM00174">
    <property type="entry name" value="RHO"/>
    <property type="match status" value="1"/>
</dbReference>
<evidence type="ECO:0000256" key="3">
    <source>
        <dbReference type="ARBA" id="ARBA00022475"/>
    </source>
</evidence>
<dbReference type="FunFam" id="3.40.50.300:FF:000080">
    <property type="entry name" value="Ras-like GTPase Ras1"/>
    <property type="match status" value="1"/>
</dbReference>
<keyword evidence="7" id="KW-0472">Membrane</keyword>
<dbReference type="GO" id="GO:0097271">
    <property type="term" value="P:protein localization to bud neck"/>
    <property type="evidence" value="ECO:0007669"/>
    <property type="project" value="UniProtKB-ARBA"/>
</dbReference>
<protein>
    <recommendedName>
        <fullName evidence="15">Ras-like protein 1</fullName>
    </recommendedName>
</protein>
<evidence type="ECO:0000313" key="13">
    <source>
        <dbReference type="EMBL" id="KAH3684682.1"/>
    </source>
</evidence>
<dbReference type="Pfam" id="PF00071">
    <property type="entry name" value="Ras"/>
    <property type="match status" value="1"/>
</dbReference>
<reference evidence="13" key="1">
    <citation type="journal article" date="2021" name="Open Biol.">
        <title>Shared evolutionary footprints suggest mitochondrial oxidative damage underlies multiple complex I losses in fungi.</title>
        <authorList>
            <person name="Schikora-Tamarit M.A."/>
            <person name="Marcet-Houben M."/>
            <person name="Nosek J."/>
            <person name="Gabaldon T."/>
        </authorList>
    </citation>
    <scope>NUCLEOTIDE SEQUENCE</scope>
    <source>
        <strain evidence="13">CBS2887</strain>
    </source>
</reference>
<dbReference type="PROSITE" id="PS51420">
    <property type="entry name" value="RHO"/>
    <property type="match status" value="1"/>
</dbReference>
<comment type="subcellular location">
    <subcellularLocation>
        <location evidence="1">Cell membrane</location>
        <topology evidence="1">Lipid-anchor</topology>
    </subcellularLocation>
</comment>
<dbReference type="GO" id="GO:0005525">
    <property type="term" value="F:GTP binding"/>
    <property type="evidence" value="ECO:0007669"/>
    <property type="project" value="UniProtKB-KW"/>
</dbReference>
<dbReference type="OrthoDB" id="5976022at2759"/>
<evidence type="ECO:0000313" key="14">
    <source>
        <dbReference type="Proteomes" id="UP000774326"/>
    </source>
</evidence>
<evidence type="ECO:0000256" key="12">
    <source>
        <dbReference type="SAM" id="MobiDB-lite"/>
    </source>
</evidence>
<feature type="region of interest" description="Disordered" evidence="12">
    <location>
        <begin position="202"/>
        <end position="291"/>
    </location>
</feature>
<feature type="compositionally biased region" description="Polar residues" evidence="12">
    <location>
        <begin position="207"/>
        <end position="222"/>
    </location>
</feature>
<dbReference type="InterPro" id="IPR027417">
    <property type="entry name" value="P-loop_NTPase"/>
</dbReference>
<reference evidence="13" key="2">
    <citation type="submission" date="2021-01" db="EMBL/GenBank/DDBJ databases">
        <authorList>
            <person name="Schikora-Tamarit M.A."/>
        </authorList>
    </citation>
    <scope>NUCLEOTIDE SEQUENCE</scope>
    <source>
        <strain evidence="13">CBS2887</strain>
    </source>
</reference>
<keyword evidence="6" id="KW-0342">GTP-binding</keyword>
<evidence type="ECO:0000256" key="5">
    <source>
        <dbReference type="ARBA" id="ARBA00022741"/>
    </source>
</evidence>
<keyword evidence="14" id="KW-1185">Reference proteome</keyword>
<dbReference type="SUPFAM" id="SSF52540">
    <property type="entry name" value="P-loop containing nucleoside triphosphate hydrolases"/>
    <property type="match status" value="1"/>
</dbReference>
<proteinExistence type="inferred from homology"/>